<comment type="caution">
    <text evidence="6">The sequence shown here is derived from an EMBL/GenBank/DDBJ whole genome shotgun (WGS) entry which is preliminary data.</text>
</comment>
<dbReference type="InterPro" id="IPR014031">
    <property type="entry name" value="Ketoacyl_synth_C"/>
</dbReference>
<proteinExistence type="inferred from homology"/>
<reference evidence="6 7" key="1">
    <citation type="submission" date="2018-10" db="EMBL/GenBank/DDBJ databases">
        <title>Isolation of pseudouridimycin from Streptomyces albus DSM 40763.</title>
        <authorList>
            <person name="Rosenqvist P."/>
            <person name="Metsae-Ketelae M."/>
            <person name="Virta P."/>
        </authorList>
    </citation>
    <scope>NUCLEOTIDE SEQUENCE [LARGE SCALE GENOMIC DNA]</scope>
    <source>
        <strain evidence="6 7">DSM 40763</strain>
    </source>
</reference>
<dbReference type="GO" id="GO:0006633">
    <property type="term" value="P:fatty acid biosynthetic process"/>
    <property type="evidence" value="ECO:0007669"/>
    <property type="project" value="TreeGrafter"/>
</dbReference>
<dbReference type="GO" id="GO:0004315">
    <property type="term" value="F:3-oxoacyl-[acyl-carrier-protein] synthase activity"/>
    <property type="evidence" value="ECO:0007669"/>
    <property type="project" value="TreeGrafter"/>
</dbReference>
<dbReference type="SMART" id="SM00825">
    <property type="entry name" value="PKS_KS"/>
    <property type="match status" value="1"/>
</dbReference>
<dbReference type="Proteomes" id="UP000298111">
    <property type="component" value="Unassembled WGS sequence"/>
</dbReference>
<gene>
    <name evidence="6" type="ORF">D8771_01960</name>
</gene>
<evidence type="ECO:0000259" key="5">
    <source>
        <dbReference type="PROSITE" id="PS52004"/>
    </source>
</evidence>
<dbReference type="PANTHER" id="PTHR11712:SF322">
    <property type="entry name" value="POLYKETIDE BETA-KETOACYL SYNTHASE 2-RELATED"/>
    <property type="match status" value="1"/>
</dbReference>
<dbReference type="SUPFAM" id="SSF53901">
    <property type="entry name" value="Thiolase-like"/>
    <property type="match status" value="2"/>
</dbReference>
<organism evidence="6 7">
    <name type="scientific">Streptomyces albus</name>
    <dbReference type="NCBI Taxonomy" id="1888"/>
    <lineage>
        <taxon>Bacteria</taxon>
        <taxon>Bacillati</taxon>
        <taxon>Actinomycetota</taxon>
        <taxon>Actinomycetes</taxon>
        <taxon>Kitasatosporales</taxon>
        <taxon>Streptomycetaceae</taxon>
        <taxon>Streptomyces</taxon>
    </lineage>
</organism>
<dbReference type="CDD" id="cd00832">
    <property type="entry name" value="CLF"/>
    <property type="match status" value="1"/>
</dbReference>
<evidence type="ECO:0000256" key="4">
    <source>
        <dbReference type="RuleBase" id="RU003694"/>
    </source>
</evidence>
<accession>A0A8H1QUB8</accession>
<dbReference type="PROSITE" id="PS52004">
    <property type="entry name" value="KS3_2"/>
    <property type="match status" value="1"/>
</dbReference>
<evidence type="ECO:0000313" key="6">
    <source>
        <dbReference type="EMBL" id="TGG89678.1"/>
    </source>
</evidence>
<dbReference type="EMBL" id="RCIY01000002">
    <property type="protein sequence ID" value="TGG89678.1"/>
    <property type="molecule type" value="Genomic_DNA"/>
</dbReference>
<comment type="similarity">
    <text evidence="1 4">Belongs to the thiolase-like superfamily. Beta-ketoacyl-ACP synthases family.</text>
</comment>
<dbReference type="Pfam" id="PF02801">
    <property type="entry name" value="Ketoacyl-synt_C"/>
    <property type="match status" value="1"/>
</dbReference>
<dbReference type="PANTHER" id="PTHR11712">
    <property type="entry name" value="POLYKETIDE SYNTHASE-RELATED"/>
    <property type="match status" value="1"/>
</dbReference>
<evidence type="ECO:0000256" key="1">
    <source>
        <dbReference type="ARBA" id="ARBA00008467"/>
    </source>
</evidence>
<evidence type="ECO:0000313" key="7">
    <source>
        <dbReference type="Proteomes" id="UP000298111"/>
    </source>
</evidence>
<evidence type="ECO:0000256" key="3">
    <source>
        <dbReference type="ARBA" id="ARBA00023315"/>
    </source>
</evidence>
<dbReference type="InterPro" id="IPR016039">
    <property type="entry name" value="Thiolase-like"/>
</dbReference>
<dbReference type="InterPro" id="IPR014030">
    <property type="entry name" value="Ketoacyl_synth_N"/>
</dbReference>
<dbReference type="InterPro" id="IPR000794">
    <property type="entry name" value="Beta-ketoacyl_synthase"/>
</dbReference>
<evidence type="ECO:0000256" key="2">
    <source>
        <dbReference type="ARBA" id="ARBA00022679"/>
    </source>
</evidence>
<feature type="domain" description="Ketosynthase family 3 (KS3)" evidence="5">
    <location>
        <begin position="20"/>
        <end position="422"/>
    </location>
</feature>
<dbReference type="Pfam" id="PF00109">
    <property type="entry name" value="ketoacyl-synt"/>
    <property type="match status" value="1"/>
</dbReference>
<dbReference type="RefSeq" id="WP_016468317.1">
    <property type="nucleotide sequence ID" value="NZ_BBQG01000086.1"/>
</dbReference>
<name>A0A8H1QUB8_9ACTN</name>
<dbReference type="GeneID" id="75184343"/>
<dbReference type="Gene3D" id="3.40.47.10">
    <property type="match status" value="2"/>
</dbReference>
<dbReference type="AlphaFoldDB" id="A0A8H1QUB8"/>
<sequence length="425" mass="43487">MTGTATAPAPLSATGVTTPTRAPVVTGLGVVAPTGIGTEEHWRSVLAGRSGIGPITLFDPSPYPVRLAGQVPGFSAKDRVPSRLIQQTDRWTHLGLAAAEAALADAGVVPAELSEYELAVVTASSSGGTEFGQHEMENLYQHAPDWVGAYQSIAWFYAATTGQISIRHGLRGPCGVLCTEQAGGLDALGQARRLIRTGAKLVMTGGTDASLCPYGLTAQLTTGHLTTVPDPARAYLPFDADASGYLPGEGGALLVVEDADAAEARGAARIWGRVLGYAAAFDPPPDSPRGPVLARTVRAALADAGLEPADVDVVFADALGVAEADRAEAAALTEVFGPRGVPVTAPKTLTGRLYGGGAALDAATALLALRDQTVPHTAGPTAPAPGYEIDLVLGEPRPAELRTALVVARGHGGFNAALLLGHRDN</sequence>
<dbReference type="InterPro" id="IPR020841">
    <property type="entry name" value="PKS_Beta-ketoAc_synthase_dom"/>
</dbReference>
<keyword evidence="3" id="KW-0012">Acyltransferase</keyword>
<protein>
    <submittedName>
        <fullName evidence="6">Ketosynthase chain-length factor</fullName>
    </submittedName>
</protein>
<keyword evidence="2 4" id="KW-0808">Transferase</keyword>